<evidence type="ECO:0000313" key="3">
    <source>
        <dbReference type="Proteomes" id="UP001396334"/>
    </source>
</evidence>
<feature type="region of interest" description="Disordered" evidence="1">
    <location>
        <begin position="136"/>
        <end position="157"/>
    </location>
</feature>
<feature type="region of interest" description="Disordered" evidence="1">
    <location>
        <begin position="494"/>
        <end position="519"/>
    </location>
</feature>
<dbReference type="InterPro" id="IPR053098">
    <property type="entry name" value="Petuviruses_polyprotein"/>
</dbReference>
<feature type="compositionally biased region" description="Basic and acidic residues" evidence="1">
    <location>
        <begin position="397"/>
        <end position="414"/>
    </location>
</feature>
<reference evidence="2 3" key="1">
    <citation type="journal article" date="2024" name="G3 (Bethesda)">
        <title>Genome assembly of Hibiscus sabdariffa L. provides insights into metabolisms of medicinal natural products.</title>
        <authorList>
            <person name="Kim T."/>
        </authorList>
    </citation>
    <scope>NUCLEOTIDE SEQUENCE [LARGE SCALE GENOMIC DNA]</scope>
    <source>
        <strain evidence="2">TK-2024</strain>
        <tissue evidence="2">Old leaves</tissue>
    </source>
</reference>
<evidence type="ECO:0000313" key="2">
    <source>
        <dbReference type="EMBL" id="KAK8996462.1"/>
    </source>
</evidence>
<proteinExistence type="predicted"/>
<dbReference type="EMBL" id="JBBPBN010000044">
    <property type="protein sequence ID" value="KAK8996462.1"/>
    <property type="molecule type" value="Genomic_DNA"/>
</dbReference>
<dbReference type="Proteomes" id="UP001396334">
    <property type="component" value="Unassembled WGS sequence"/>
</dbReference>
<comment type="caution">
    <text evidence="2">The sequence shown here is derived from an EMBL/GenBank/DDBJ whole genome shotgun (WGS) entry which is preliminary data.</text>
</comment>
<dbReference type="PANTHER" id="PTHR48435:SF1">
    <property type="entry name" value="POLYPROTEIN"/>
    <property type="match status" value="1"/>
</dbReference>
<feature type="region of interest" description="Disordered" evidence="1">
    <location>
        <begin position="397"/>
        <end position="423"/>
    </location>
</feature>
<keyword evidence="3" id="KW-1185">Reference proteome</keyword>
<gene>
    <name evidence="2" type="ORF">V6N11_081737</name>
</gene>
<name>A0ABR2Q738_9ROSI</name>
<sequence length="558" mass="63798">MMLPQGDPTAGHNTDVPDCYCELCHPGAKARMIEKFAANGKPIYYFRDPITGHCPWDEDCSCEICKDLNFYEEMASNHHESYKPHKKRSKKKSVHSELYKRWKEGDPYVGRLGKDNEKFIFLVDYGPKTPKLAQTPSRIQNPFDQPALPPPAPQKLKPESFVQPCYKRIQKWVKKNPQPNPEPEPKPYPLPSILMFQPTSSSYDKDFPPLEEFTENEFKHAPKIPTPLVGGKTSAAESTFNWQTENAIAQNKVLSRIDSQVTHMGTRLTQVEIKVDSNTKIANELMILLHKRLQQLEKHTTPSGVDLFYHLEMKQKEIQTLKEQIKMLEAGQAPQPMNEEELFQTIRRGPSPQTQSSLFSSFHEEVSPTYAQSSLFGTNTTESKKPTTYELYQLIRKQEAERKRERDRKGKESQEQEGDPSPKILKALMVQNSSQNPLSSFLRNYGVTRIPKIVVVNHEQEEETISSSSSDYENSECSHTTAEDMIMATNQPEVKTEDSEVDPMDTATPSTATSPPTIGAKYNFTVDDIPMAKWAQRFQEFHSWMETKSLTEKVTMRS</sequence>
<accession>A0ABR2Q738</accession>
<dbReference type="PANTHER" id="PTHR48435">
    <property type="entry name" value="POLYPROTEIN"/>
    <property type="match status" value="1"/>
</dbReference>
<organism evidence="2 3">
    <name type="scientific">Hibiscus sabdariffa</name>
    <name type="common">roselle</name>
    <dbReference type="NCBI Taxonomy" id="183260"/>
    <lineage>
        <taxon>Eukaryota</taxon>
        <taxon>Viridiplantae</taxon>
        <taxon>Streptophyta</taxon>
        <taxon>Embryophyta</taxon>
        <taxon>Tracheophyta</taxon>
        <taxon>Spermatophyta</taxon>
        <taxon>Magnoliopsida</taxon>
        <taxon>eudicotyledons</taxon>
        <taxon>Gunneridae</taxon>
        <taxon>Pentapetalae</taxon>
        <taxon>rosids</taxon>
        <taxon>malvids</taxon>
        <taxon>Malvales</taxon>
        <taxon>Malvaceae</taxon>
        <taxon>Malvoideae</taxon>
        <taxon>Hibiscus</taxon>
    </lineage>
</organism>
<protein>
    <recommendedName>
        <fullName evidence="4">WW domain-containing protein</fullName>
    </recommendedName>
</protein>
<feature type="compositionally biased region" description="Low complexity" evidence="1">
    <location>
        <begin position="506"/>
        <end position="517"/>
    </location>
</feature>
<evidence type="ECO:0000256" key="1">
    <source>
        <dbReference type="SAM" id="MobiDB-lite"/>
    </source>
</evidence>
<evidence type="ECO:0008006" key="4">
    <source>
        <dbReference type="Google" id="ProtNLM"/>
    </source>
</evidence>